<evidence type="ECO:0000313" key="1">
    <source>
        <dbReference type="EMBL" id="AIJ47249.1"/>
    </source>
</evidence>
<protein>
    <submittedName>
        <fullName evidence="1">tRNA-dihydrouridine synthase</fullName>
    </submittedName>
</protein>
<dbReference type="EMBL" id="CP006704">
    <property type="protein sequence ID" value="AIJ47249.1"/>
    <property type="molecule type" value="Genomic_DNA"/>
</dbReference>
<dbReference type="KEGG" id="ctes:O987_15677"/>
<sequence>MRNQQLPIHPHLTRQGIDLGVSALDQSDKLANHARSLASKGCESLVLICEISAGSGVTGKLGVTGCPSSGPCAPWHAGAPRGGGPRG</sequence>
<name>A0A076PK41_COMTE</name>
<accession>A0A076PK41</accession>
<gene>
    <name evidence="1" type="ORF">O987_15677</name>
</gene>
<organism evidence="1 2">
    <name type="scientific">Comamonas testosteroni TK102</name>
    <dbReference type="NCBI Taxonomy" id="1392005"/>
    <lineage>
        <taxon>Bacteria</taxon>
        <taxon>Pseudomonadati</taxon>
        <taxon>Pseudomonadota</taxon>
        <taxon>Betaproteobacteria</taxon>
        <taxon>Burkholderiales</taxon>
        <taxon>Comamonadaceae</taxon>
        <taxon>Comamonas</taxon>
    </lineage>
</organism>
<dbReference type="AlphaFoldDB" id="A0A076PK41"/>
<evidence type="ECO:0000313" key="2">
    <source>
        <dbReference type="Proteomes" id="UP000028782"/>
    </source>
</evidence>
<proteinExistence type="predicted"/>
<dbReference type="HOGENOM" id="CLU_2477995_0_0_4"/>
<dbReference type="Proteomes" id="UP000028782">
    <property type="component" value="Chromosome"/>
</dbReference>
<reference evidence="1 2" key="1">
    <citation type="journal article" date="2014" name="Genome Announc.">
        <title>Complete Genome Sequence of Polychlorinated Biphenyl Degrader Comamonas testosteroni TK102 (NBRC 109938).</title>
        <authorList>
            <person name="Fukuda K."/>
            <person name="Hosoyama A."/>
            <person name="Tsuchikane K."/>
            <person name="Ohji S."/>
            <person name="Yamazoe A."/>
            <person name="Fujita N."/>
            <person name="Shintani M."/>
            <person name="Kimbara K."/>
        </authorList>
    </citation>
    <scope>NUCLEOTIDE SEQUENCE [LARGE SCALE GENOMIC DNA]</scope>
    <source>
        <strain evidence="1">TK102</strain>
    </source>
</reference>